<dbReference type="OrthoDB" id="9808602at2"/>
<name>A0A328WLS5_9FLAO</name>
<dbReference type="AlphaFoldDB" id="A0A328WLS5"/>
<evidence type="ECO:0000256" key="1">
    <source>
        <dbReference type="ARBA" id="ARBA00006464"/>
    </source>
</evidence>
<feature type="domain" description="Bacterial sugar transferase" evidence="2">
    <location>
        <begin position="3"/>
        <end position="178"/>
    </location>
</feature>
<dbReference type="PANTHER" id="PTHR30576:SF20">
    <property type="entry name" value="QUINOVOSAMINEPHOSPHOTRANSFERAE-RELATED"/>
    <property type="match status" value="1"/>
</dbReference>
<organism evidence="3 4">
    <name type="scientific">Flavobacterium lacus</name>
    <dbReference type="NCBI Taxonomy" id="1353778"/>
    <lineage>
        <taxon>Bacteria</taxon>
        <taxon>Pseudomonadati</taxon>
        <taxon>Bacteroidota</taxon>
        <taxon>Flavobacteriia</taxon>
        <taxon>Flavobacteriales</taxon>
        <taxon>Flavobacteriaceae</taxon>
        <taxon>Flavobacterium</taxon>
    </lineage>
</organism>
<dbReference type="PANTHER" id="PTHR30576">
    <property type="entry name" value="COLANIC BIOSYNTHESIS UDP-GLUCOSE LIPID CARRIER TRANSFERASE"/>
    <property type="match status" value="1"/>
</dbReference>
<evidence type="ECO:0000313" key="4">
    <source>
        <dbReference type="Proteomes" id="UP000249518"/>
    </source>
</evidence>
<dbReference type="EMBL" id="QLSV01000010">
    <property type="protein sequence ID" value="RAR47210.1"/>
    <property type="molecule type" value="Genomic_DNA"/>
</dbReference>
<protein>
    <submittedName>
        <fullName evidence="3">Lipopolysaccharide/colanic/teichoic acid biosynthesis glycosyltransferase</fullName>
    </submittedName>
</protein>
<keyword evidence="3" id="KW-0808">Transferase</keyword>
<comment type="caution">
    <text evidence="3">The sequence shown here is derived from an EMBL/GenBank/DDBJ whole genome shotgun (WGS) entry which is preliminary data.</text>
</comment>
<dbReference type="RefSeq" id="WP_112086487.1">
    <property type="nucleotide sequence ID" value="NZ_QLSV01000010.1"/>
</dbReference>
<gene>
    <name evidence="3" type="ORF">B0I10_1103</name>
</gene>
<dbReference type="InterPro" id="IPR003362">
    <property type="entry name" value="Bact_transf"/>
</dbReference>
<dbReference type="GO" id="GO:0016780">
    <property type="term" value="F:phosphotransferase activity, for other substituted phosphate groups"/>
    <property type="evidence" value="ECO:0007669"/>
    <property type="project" value="TreeGrafter"/>
</dbReference>
<proteinExistence type="inferred from homology"/>
<dbReference type="Pfam" id="PF02397">
    <property type="entry name" value="Bac_transf"/>
    <property type="match status" value="1"/>
</dbReference>
<evidence type="ECO:0000259" key="2">
    <source>
        <dbReference type="Pfam" id="PF02397"/>
    </source>
</evidence>
<sequence>MNRLFAIIFAVLLLLLLSFLLLLCLLLAAVDTQSNGLFFQKRIGRYGKPFTVYKLMTMHAKTGHKSIFGTWLRKTKIDELPQLINIIKGDMSFVGPRPDVAGYADQLTGSDCLLLSVRPGVTGLASLKYKNEEALLAKQTDPKQYNDEVIWPDKVQLNNWYVKNKTLKMDLEIIFYTLLPIDFDVDKYRNSKSI</sequence>
<keyword evidence="4" id="KW-1185">Reference proteome</keyword>
<comment type="similarity">
    <text evidence="1">Belongs to the bacterial sugar transferase family.</text>
</comment>
<reference evidence="3 4" key="1">
    <citation type="submission" date="2018-06" db="EMBL/GenBank/DDBJ databases">
        <title>Genomic Encyclopedia of Type Strains, Phase III (KMG-III): the genomes of soil and plant-associated and newly described type strains.</title>
        <authorList>
            <person name="Whitman W."/>
        </authorList>
    </citation>
    <scope>NUCLEOTIDE SEQUENCE [LARGE SCALE GENOMIC DNA]</scope>
    <source>
        <strain evidence="3 4">CGMCC 1.12504</strain>
    </source>
</reference>
<evidence type="ECO:0000313" key="3">
    <source>
        <dbReference type="EMBL" id="RAR47210.1"/>
    </source>
</evidence>
<dbReference type="Proteomes" id="UP000249518">
    <property type="component" value="Unassembled WGS sequence"/>
</dbReference>
<accession>A0A328WLS5</accession>